<evidence type="ECO:0000256" key="2">
    <source>
        <dbReference type="ARBA" id="ARBA00023125"/>
    </source>
</evidence>
<feature type="region of interest" description="Disordered" evidence="5">
    <location>
        <begin position="296"/>
        <end position="339"/>
    </location>
</feature>
<evidence type="ECO:0000256" key="4">
    <source>
        <dbReference type="PROSITE-ProRule" id="PRU00335"/>
    </source>
</evidence>
<keyword evidence="3" id="KW-0804">Transcription</keyword>
<accession>A0ABX1ZZ50</accession>
<dbReference type="PROSITE" id="PS50977">
    <property type="entry name" value="HTH_TETR_2"/>
    <property type="match status" value="1"/>
</dbReference>
<dbReference type="RefSeq" id="WP_171782088.1">
    <property type="nucleotide sequence ID" value="NZ_BAAAML010000002.1"/>
</dbReference>
<dbReference type="PANTHER" id="PTHR30055">
    <property type="entry name" value="HTH-TYPE TRANSCRIPTIONAL REGULATOR RUTR"/>
    <property type="match status" value="1"/>
</dbReference>
<gene>
    <name evidence="7" type="ORF">HDG69_000377</name>
</gene>
<dbReference type="InterPro" id="IPR050109">
    <property type="entry name" value="HTH-type_TetR-like_transc_reg"/>
</dbReference>
<keyword evidence="1" id="KW-0805">Transcription regulation</keyword>
<evidence type="ECO:0000256" key="3">
    <source>
        <dbReference type="ARBA" id="ARBA00023163"/>
    </source>
</evidence>
<dbReference type="InterPro" id="IPR036271">
    <property type="entry name" value="Tet_transcr_reg_TetR-rel_C_sf"/>
</dbReference>
<feature type="compositionally biased region" description="Basic and acidic residues" evidence="5">
    <location>
        <begin position="296"/>
        <end position="325"/>
    </location>
</feature>
<dbReference type="InterPro" id="IPR001647">
    <property type="entry name" value="HTH_TetR"/>
</dbReference>
<keyword evidence="8" id="KW-1185">Reference proteome</keyword>
<evidence type="ECO:0000256" key="5">
    <source>
        <dbReference type="SAM" id="MobiDB-lite"/>
    </source>
</evidence>
<dbReference type="SUPFAM" id="SSF46689">
    <property type="entry name" value="Homeodomain-like"/>
    <property type="match status" value="1"/>
</dbReference>
<dbReference type="PANTHER" id="PTHR30055:SF151">
    <property type="entry name" value="TRANSCRIPTIONAL REGULATORY PROTEIN"/>
    <property type="match status" value="1"/>
</dbReference>
<proteinExistence type="predicted"/>
<organism evidence="7 8">
    <name type="scientific">Isoptericola halotolerans</name>
    <dbReference type="NCBI Taxonomy" id="300560"/>
    <lineage>
        <taxon>Bacteria</taxon>
        <taxon>Bacillati</taxon>
        <taxon>Actinomycetota</taxon>
        <taxon>Actinomycetes</taxon>
        <taxon>Micrococcales</taxon>
        <taxon>Promicromonosporaceae</taxon>
        <taxon>Isoptericola</taxon>
    </lineage>
</organism>
<evidence type="ECO:0000313" key="7">
    <source>
        <dbReference type="EMBL" id="NOV95824.1"/>
    </source>
</evidence>
<name>A0ABX1ZZ50_9MICO</name>
<feature type="compositionally biased region" description="Low complexity" evidence="5">
    <location>
        <begin position="326"/>
        <end position="339"/>
    </location>
</feature>
<protein>
    <submittedName>
        <fullName evidence="7">AcrR family transcriptional regulator</fullName>
    </submittedName>
</protein>
<dbReference type="InterPro" id="IPR009057">
    <property type="entry name" value="Homeodomain-like_sf"/>
</dbReference>
<dbReference type="Proteomes" id="UP000757540">
    <property type="component" value="Unassembled WGS sequence"/>
</dbReference>
<evidence type="ECO:0000313" key="8">
    <source>
        <dbReference type="Proteomes" id="UP000757540"/>
    </source>
</evidence>
<feature type="DNA-binding region" description="H-T-H motif" evidence="4">
    <location>
        <begin position="51"/>
        <end position="70"/>
    </location>
</feature>
<dbReference type="Gene3D" id="1.10.357.10">
    <property type="entry name" value="Tetracycline Repressor, domain 2"/>
    <property type="match status" value="1"/>
</dbReference>
<dbReference type="SUPFAM" id="SSF48498">
    <property type="entry name" value="Tetracyclin repressor-like, C-terminal domain"/>
    <property type="match status" value="1"/>
</dbReference>
<dbReference type="InterPro" id="IPR004111">
    <property type="entry name" value="Repressor_TetR_C"/>
</dbReference>
<evidence type="ECO:0000256" key="1">
    <source>
        <dbReference type="ARBA" id="ARBA00023015"/>
    </source>
</evidence>
<reference evidence="7 8" key="1">
    <citation type="submission" date="2020-05" db="EMBL/GenBank/DDBJ databases">
        <title>Genomic Encyclopedia of Type Strains, Phase III (KMG-III): the genomes of soil and plant-associated and newly described type strains.</title>
        <authorList>
            <person name="Whitman W."/>
        </authorList>
    </citation>
    <scope>NUCLEOTIDE SEQUENCE [LARGE SCALE GENOMIC DNA]</scope>
    <source>
        <strain evidence="7 8">KCTC 19046</strain>
    </source>
</reference>
<comment type="caution">
    <text evidence="7">The sequence shown here is derived from an EMBL/GenBank/DDBJ whole genome shotgun (WGS) entry which is preliminary data.</text>
</comment>
<keyword evidence="2 4" id="KW-0238">DNA-binding</keyword>
<dbReference type="Pfam" id="PF02909">
    <property type="entry name" value="TetR_C_1"/>
    <property type="match status" value="1"/>
</dbReference>
<dbReference type="Gene3D" id="1.10.10.60">
    <property type="entry name" value="Homeodomain-like"/>
    <property type="match status" value="1"/>
</dbReference>
<dbReference type="EMBL" id="JABEZU010000001">
    <property type="protein sequence ID" value="NOV95824.1"/>
    <property type="molecule type" value="Genomic_DNA"/>
</dbReference>
<feature type="domain" description="HTH tetR-type" evidence="6">
    <location>
        <begin position="28"/>
        <end position="88"/>
    </location>
</feature>
<sequence>MTDVPELPARLALTWGVAERPERAPRRELSIERIVEAAVEIADAEGLAGVSMARVAKSLGFTTMSLYRYVTSKDDLLLLMQEMAFDVEFPPAHEPPDWRAELREWALFVLATYRQHPWVLDIPISGAPMTPNNLRAADVALRALRSTPLGDGAKVATILLVNGYTRNAALLGRDLHRAAGETDGTYDAAGIADTLRMLVDEIRFPYLRPLVERGSYVPEVPELDEVDDVAWGLERTLDGVAAFITRCAPSDGGDRVEEHAGGLAGAPDDEAALAEVAAVVQAYSSDAKVKKAAAKRKEAERKVREAQKKVREHEKALRDARRAEAEAAQAAAARQAAQR</sequence>
<evidence type="ECO:0000259" key="6">
    <source>
        <dbReference type="PROSITE" id="PS50977"/>
    </source>
</evidence>
<dbReference type="Pfam" id="PF00440">
    <property type="entry name" value="TetR_N"/>
    <property type="match status" value="1"/>
</dbReference>